<feature type="region of interest" description="Disordered" evidence="4">
    <location>
        <begin position="1"/>
        <end position="108"/>
    </location>
</feature>
<feature type="compositionally biased region" description="Polar residues" evidence="4">
    <location>
        <begin position="647"/>
        <end position="668"/>
    </location>
</feature>
<feature type="compositionally biased region" description="Polar residues" evidence="4">
    <location>
        <begin position="761"/>
        <end position="785"/>
    </location>
</feature>
<accession>A0A8S4PH79</accession>
<feature type="region of interest" description="Disordered" evidence="4">
    <location>
        <begin position="530"/>
        <end position="550"/>
    </location>
</feature>
<feature type="compositionally biased region" description="Basic and acidic residues" evidence="4">
    <location>
        <begin position="737"/>
        <end position="746"/>
    </location>
</feature>
<feature type="compositionally biased region" description="Low complexity" evidence="4">
    <location>
        <begin position="629"/>
        <end position="640"/>
    </location>
</feature>
<dbReference type="Proteomes" id="UP000749559">
    <property type="component" value="Unassembled WGS sequence"/>
</dbReference>
<feature type="region of interest" description="Disordered" evidence="4">
    <location>
        <begin position="687"/>
        <end position="724"/>
    </location>
</feature>
<organism evidence="5 6">
    <name type="scientific">Owenia fusiformis</name>
    <name type="common">Polychaete worm</name>
    <dbReference type="NCBI Taxonomy" id="6347"/>
    <lineage>
        <taxon>Eukaryota</taxon>
        <taxon>Metazoa</taxon>
        <taxon>Spiralia</taxon>
        <taxon>Lophotrochozoa</taxon>
        <taxon>Annelida</taxon>
        <taxon>Polychaeta</taxon>
        <taxon>Sedentaria</taxon>
        <taxon>Canalipalpata</taxon>
        <taxon>Sabellida</taxon>
        <taxon>Oweniida</taxon>
        <taxon>Oweniidae</taxon>
        <taxon>Owenia</taxon>
    </lineage>
</organism>
<dbReference type="PANTHER" id="PTHR22012">
    <property type="entry name" value="FIBROUS SHEATH INTERACTING PROTEIN 1"/>
    <property type="match status" value="1"/>
</dbReference>
<evidence type="ECO:0000256" key="3">
    <source>
        <dbReference type="ARBA" id="ARBA00023054"/>
    </source>
</evidence>
<dbReference type="EMBL" id="CAIIXF020000008">
    <property type="protein sequence ID" value="CAH1792355.1"/>
    <property type="molecule type" value="Genomic_DNA"/>
</dbReference>
<feature type="compositionally biased region" description="Low complexity" evidence="4">
    <location>
        <begin position="534"/>
        <end position="545"/>
    </location>
</feature>
<dbReference type="OrthoDB" id="9946895at2759"/>
<evidence type="ECO:0000256" key="4">
    <source>
        <dbReference type="SAM" id="MobiDB-lite"/>
    </source>
</evidence>
<proteinExistence type="inferred from homology"/>
<name>A0A8S4PH79_OWEFU</name>
<dbReference type="Pfam" id="PF15554">
    <property type="entry name" value="FSIP1"/>
    <property type="match status" value="1"/>
</dbReference>
<evidence type="ECO:0000256" key="2">
    <source>
        <dbReference type="ARBA" id="ARBA00019480"/>
    </source>
</evidence>
<reference evidence="5" key="1">
    <citation type="submission" date="2022-03" db="EMBL/GenBank/DDBJ databases">
        <authorList>
            <person name="Martin C."/>
        </authorList>
    </citation>
    <scope>NUCLEOTIDE SEQUENCE</scope>
</reference>
<feature type="compositionally biased region" description="Polar residues" evidence="4">
    <location>
        <begin position="687"/>
        <end position="696"/>
    </location>
</feature>
<feature type="compositionally biased region" description="Polar residues" evidence="4">
    <location>
        <begin position="23"/>
        <end position="50"/>
    </location>
</feature>
<dbReference type="PANTHER" id="PTHR22012:SF2">
    <property type="entry name" value="FIBROUS SHEATH-INTERACTING PROTEIN 1"/>
    <property type="match status" value="1"/>
</dbReference>
<feature type="region of interest" description="Disordered" evidence="4">
    <location>
        <begin position="622"/>
        <end position="673"/>
    </location>
</feature>
<feature type="compositionally biased region" description="Polar residues" evidence="4">
    <location>
        <begin position="297"/>
        <end position="313"/>
    </location>
</feature>
<feature type="compositionally biased region" description="Polar residues" evidence="4">
    <location>
        <begin position="435"/>
        <end position="451"/>
    </location>
</feature>
<keyword evidence="3" id="KW-0175">Coiled coil</keyword>
<feature type="compositionally biased region" description="Basic and acidic residues" evidence="4">
    <location>
        <begin position="1"/>
        <end position="10"/>
    </location>
</feature>
<evidence type="ECO:0000313" key="5">
    <source>
        <dbReference type="EMBL" id="CAH1792355.1"/>
    </source>
</evidence>
<feature type="compositionally biased region" description="Basic residues" evidence="4">
    <location>
        <begin position="329"/>
        <end position="345"/>
    </location>
</feature>
<dbReference type="InterPro" id="IPR026246">
    <property type="entry name" value="Fsip1"/>
</dbReference>
<feature type="region of interest" description="Disordered" evidence="4">
    <location>
        <begin position="284"/>
        <end position="345"/>
    </location>
</feature>
<feature type="compositionally biased region" description="Acidic residues" evidence="4">
    <location>
        <begin position="63"/>
        <end position="86"/>
    </location>
</feature>
<evidence type="ECO:0000256" key="1">
    <source>
        <dbReference type="ARBA" id="ARBA00010495"/>
    </source>
</evidence>
<feature type="region of interest" description="Disordered" evidence="4">
    <location>
        <begin position="434"/>
        <end position="460"/>
    </location>
</feature>
<gene>
    <name evidence="5" type="ORF">OFUS_LOCUS17326</name>
</gene>
<feature type="region of interest" description="Disordered" evidence="4">
    <location>
        <begin position="737"/>
        <end position="785"/>
    </location>
</feature>
<sequence length="785" mass="88131">MPKPTNRMDIEPGILADIARPPRNTSRTGSRASLNETPDINRRSLNNYQSIEVLPPDNYGNEEGSDIEVEDLTSSDNSDLDSDFEENMTQGAQGRIQISSAKTDDEKHNEMLQEYNSLRQLLPVGGDNDDDDVDSDEERDIIKQIRDEIKNQVKGEMKEELAQYSIKEKPEDDSKKIESDLDNLEPKIREGILKIRKYDRILNKRIKREKEVKKDRILLMKRLKEEIENIRPEGREEQREVKYNMHKFLALAPPPSHNEGVDLREDVAAGTPIFQTQFIDPDQAANARRHHGAKGGNTDSPSGATSSRMSDASTEIPFDEEDGDSKMGSSKHSRNKNHKKKKKDFLKRNIELASDAANTIAMTDDEKKHLEELLTDIDALPDLPEEVDNSTIDSNPFAVTVHPGEGYMPEETDIRRLTSIDSRLKELLPPEDFEQINSTPRSTNSQQSHLFTRTDLRSSQEVEKLGERALQEGKDNRDIKQRLNDIELELQNLTSAVELEIESPALSEVQLQDLLDQCSRTMSRVTIETNSLVQSPRSQASSRSSIYENPPKLPEATLQALLADARASLGTSRLSAVTEESNAITTPDTTRYLGDVTSRENITANEDNLVVESISEETLRELLKDSRTTSRSASRSSHSSIIDEYDLSNQSDTYLNNYSSRPTSSQSPRLKLPEINQNQFMSTQKLTNEIQGQRSRPGSRGHVKTNNEDHGSKRQGSVNSGRSSTNLLHNVLLSDSLDFKSDESPERGQSAHSPHPPGTGRKSSAGKQNRTYSPAINRQPSSDLD</sequence>
<keyword evidence="6" id="KW-1185">Reference proteome</keyword>
<comment type="similarity">
    <text evidence="1">Belongs to the FSIP1 family.</text>
</comment>
<evidence type="ECO:0000313" key="6">
    <source>
        <dbReference type="Proteomes" id="UP000749559"/>
    </source>
</evidence>
<dbReference type="PRINTS" id="PR02075">
    <property type="entry name" value="FIBSHEATHIP1"/>
</dbReference>
<feature type="compositionally biased region" description="Polar residues" evidence="4">
    <location>
        <begin position="714"/>
        <end position="724"/>
    </location>
</feature>
<protein>
    <recommendedName>
        <fullName evidence="2">Fibrous sheath-interacting protein 1</fullName>
    </recommendedName>
</protein>
<comment type="caution">
    <text evidence="5">The sequence shown here is derived from an EMBL/GenBank/DDBJ whole genome shotgun (WGS) entry which is preliminary data.</text>
</comment>
<dbReference type="AlphaFoldDB" id="A0A8S4PH79"/>
<feature type="compositionally biased region" description="Polar residues" evidence="4">
    <location>
        <begin position="87"/>
        <end position="101"/>
    </location>
</feature>